<evidence type="ECO:0000313" key="2">
    <source>
        <dbReference type="RefSeq" id="XP_046601374.1"/>
    </source>
</evidence>
<dbReference type="GeneID" id="124295428"/>
<keyword evidence="1" id="KW-1185">Reference proteome</keyword>
<sequence>MESWDDYGHKEASMLLSNKSEWIETRLFIWNQENKMENIEYQKTLQNFLQEVDVGHPNCRPGVPRDPYYRMDTANHFLPTSLFEELVKRSVSVLNFLSIRAVAKYRRMLQAKLKETTPEVIQCLKATTAKMYDPLIAGSGNVKMGSLFGTRCILGFHPSS</sequence>
<proteinExistence type="predicted"/>
<evidence type="ECO:0000313" key="1">
    <source>
        <dbReference type="Proteomes" id="UP000829291"/>
    </source>
</evidence>
<gene>
    <name evidence="2" type="primary">LOC124295428</name>
</gene>
<name>A0ABM3GM80_NEOLC</name>
<accession>A0ABM3GM80</accession>
<organism evidence="1 2">
    <name type="scientific">Neodiprion lecontei</name>
    <name type="common">Redheaded pine sawfly</name>
    <dbReference type="NCBI Taxonomy" id="441921"/>
    <lineage>
        <taxon>Eukaryota</taxon>
        <taxon>Metazoa</taxon>
        <taxon>Ecdysozoa</taxon>
        <taxon>Arthropoda</taxon>
        <taxon>Hexapoda</taxon>
        <taxon>Insecta</taxon>
        <taxon>Pterygota</taxon>
        <taxon>Neoptera</taxon>
        <taxon>Endopterygota</taxon>
        <taxon>Hymenoptera</taxon>
        <taxon>Tenthredinoidea</taxon>
        <taxon>Diprionidae</taxon>
        <taxon>Diprioninae</taxon>
        <taxon>Neodiprion</taxon>
    </lineage>
</organism>
<protein>
    <submittedName>
        <fullName evidence="2">Uncharacterized protein LOC124295428</fullName>
    </submittedName>
</protein>
<dbReference type="Proteomes" id="UP000829291">
    <property type="component" value="Chromosome 7"/>
</dbReference>
<reference evidence="2" key="1">
    <citation type="submission" date="2025-08" db="UniProtKB">
        <authorList>
            <consortium name="RefSeq"/>
        </authorList>
    </citation>
    <scope>IDENTIFICATION</scope>
    <source>
        <tissue evidence="2">Thorax and Abdomen</tissue>
    </source>
</reference>
<dbReference type="RefSeq" id="XP_046601374.1">
    <property type="nucleotide sequence ID" value="XM_046745418.1"/>
</dbReference>